<dbReference type="RefSeq" id="XP_003031548.1">
    <property type="nucleotide sequence ID" value="XM_003031502.1"/>
</dbReference>
<keyword evidence="6" id="KW-0349">Heme</keyword>
<dbReference type="PROSITE" id="PS52012">
    <property type="entry name" value="CFEM"/>
    <property type="match status" value="1"/>
</dbReference>
<evidence type="ECO:0000256" key="10">
    <source>
        <dbReference type="ARBA" id="ARBA00023136"/>
    </source>
</evidence>
<dbReference type="Proteomes" id="UP000007431">
    <property type="component" value="Unassembled WGS sequence"/>
</dbReference>
<dbReference type="PANTHER" id="PTHR37928">
    <property type="entry name" value="CFEM DOMAIN PROTEIN (AFU_ORTHOLOGUE AFUA_6G14090)"/>
    <property type="match status" value="1"/>
</dbReference>
<protein>
    <submittedName>
        <fullName evidence="17">Expressed protein</fullName>
    </submittedName>
</protein>
<dbReference type="STRING" id="578458.D8Q6I4"/>
<evidence type="ECO:0000259" key="16">
    <source>
        <dbReference type="PROSITE" id="PS52012"/>
    </source>
</evidence>
<feature type="region of interest" description="Disordered" evidence="14">
    <location>
        <begin position="96"/>
        <end position="153"/>
    </location>
</feature>
<comment type="similarity">
    <text evidence="3">Belongs to the RBT5 family.</text>
</comment>
<feature type="chain" id="PRO_5003120592" evidence="15">
    <location>
        <begin position="19"/>
        <end position="173"/>
    </location>
</feature>
<evidence type="ECO:0000256" key="6">
    <source>
        <dbReference type="ARBA" id="ARBA00022617"/>
    </source>
</evidence>
<keyword evidence="10" id="KW-0472">Membrane</keyword>
<dbReference type="InParanoid" id="D8Q6I4"/>
<evidence type="ECO:0000256" key="2">
    <source>
        <dbReference type="ARBA" id="ARBA00004613"/>
    </source>
</evidence>
<feature type="compositionally biased region" description="Low complexity" evidence="14">
    <location>
        <begin position="96"/>
        <end position="141"/>
    </location>
</feature>
<dbReference type="PANTHER" id="PTHR37928:SF2">
    <property type="entry name" value="GPI ANCHORED CFEM DOMAIN PROTEIN (AFU_ORTHOLOGUE AFUA_6G10580)"/>
    <property type="match status" value="1"/>
</dbReference>
<evidence type="ECO:0000256" key="8">
    <source>
        <dbReference type="ARBA" id="ARBA00022729"/>
    </source>
</evidence>
<keyword evidence="11" id="KW-1015">Disulfide bond</keyword>
<dbReference type="GO" id="GO:0005886">
    <property type="term" value="C:plasma membrane"/>
    <property type="evidence" value="ECO:0007669"/>
    <property type="project" value="UniProtKB-SubCell"/>
</dbReference>
<dbReference type="GeneID" id="9589249"/>
<keyword evidence="8 15" id="KW-0732">Signal</keyword>
<dbReference type="InterPro" id="IPR008427">
    <property type="entry name" value="Extracellular_membr_CFEM_dom"/>
</dbReference>
<dbReference type="EMBL" id="GL377307">
    <property type="protein sequence ID" value="EFI96645.1"/>
    <property type="molecule type" value="Genomic_DNA"/>
</dbReference>
<dbReference type="GO" id="GO:0046872">
    <property type="term" value="F:metal ion binding"/>
    <property type="evidence" value="ECO:0007669"/>
    <property type="project" value="UniProtKB-KW"/>
</dbReference>
<keyword evidence="9" id="KW-0408">Iron</keyword>
<keyword evidence="18" id="KW-1185">Reference proteome</keyword>
<keyword evidence="5" id="KW-0964">Secreted</keyword>
<name>D8Q6I4_SCHCM</name>
<keyword evidence="4" id="KW-1003">Cell membrane</keyword>
<evidence type="ECO:0000256" key="12">
    <source>
        <dbReference type="ARBA" id="ARBA00023180"/>
    </source>
</evidence>
<evidence type="ECO:0000256" key="15">
    <source>
        <dbReference type="SAM" id="SignalP"/>
    </source>
</evidence>
<feature type="domain" description="CFEM" evidence="16">
    <location>
        <begin position="1"/>
        <end position="110"/>
    </location>
</feature>
<evidence type="ECO:0000256" key="5">
    <source>
        <dbReference type="ARBA" id="ARBA00022525"/>
    </source>
</evidence>
<evidence type="ECO:0000256" key="14">
    <source>
        <dbReference type="SAM" id="MobiDB-lite"/>
    </source>
</evidence>
<reference evidence="17 18" key="1">
    <citation type="journal article" date="2010" name="Nat. Biotechnol.">
        <title>Genome sequence of the model mushroom Schizophyllum commune.</title>
        <authorList>
            <person name="Ohm R.A."/>
            <person name="de Jong J.F."/>
            <person name="Lugones L.G."/>
            <person name="Aerts A."/>
            <person name="Kothe E."/>
            <person name="Stajich J.E."/>
            <person name="de Vries R.P."/>
            <person name="Record E."/>
            <person name="Levasseur A."/>
            <person name="Baker S.E."/>
            <person name="Bartholomew K.A."/>
            <person name="Coutinho P.M."/>
            <person name="Erdmann S."/>
            <person name="Fowler T.J."/>
            <person name="Gathman A.C."/>
            <person name="Lombard V."/>
            <person name="Henrissat B."/>
            <person name="Knabe N."/>
            <person name="Kuees U."/>
            <person name="Lilly W.W."/>
            <person name="Lindquist E."/>
            <person name="Lucas S."/>
            <person name="Magnuson J.K."/>
            <person name="Piumi F."/>
            <person name="Raudaskoski M."/>
            <person name="Salamov A."/>
            <person name="Schmutz J."/>
            <person name="Schwarze F.W.M.R."/>
            <person name="vanKuyk P.A."/>
            <person name="Horton J.S."/>
            <person name="Grigoriev I.V."/>
            <person name="Woesten H.A.B."/>
        </authorList>
    </citation>
    <scope>NUCLEOTIDE SEQUENCE [LARGE SCALE GENOMIC DNA]</scope>
    <source>
        <strain evidence="18">H4-8 / FGSC 9210</strain>
    </source>
</reference>
<accession>D8Q6I4</accession>
<evidence type="ECO:0000313" key="17">
    <source>
        <dbReference type="EMBL" id="EFI96645.1"/>
    </source>
</evidence>
<sequence>MRLSTSLIALGLAASASARIAGRQNVPDCLLTCIATADTSSCDSSDTACLCGNDTFVSSVTQCVQSSCSADDVQASLQGAQAVCAGAGVTLSDIPTGSASGSGSASATATSSGGSQTTSGSASTSASNSGSSSASQTSSADGSEETGDENGASAHGANTFVGLAAVGLAAFVL</sequence>
<organism evidence="18">
    <name type="scientific">Schizophyllum commune (strain H4-8 / FGSC 9210)</name>
    <name type="common">Split gill fungus</name>
    <dbReference type="NCBI Taxonomy" id="578458"/>
    <lineage>
        <taxon>Eukaryota</taxon>
        <taxon>Fungi</taxon>
        <taxon>Dikarya</taxon>
        <taxon>Basidiomycota</taxon>
        <taxon>Agaricomycotina</taxon>
        <taxon>Agaricomycetes</taxon>
        <taxon>Agaricomycetidae</taxon>
        <taxon>Agaricales</taxon>
        <taxon>Schizophyllaceae</taxon>
        <taxon>Schizophyllum</taxon>
    </lineage>
</organism>
<dbReference type="SMART" id="SM00747">
    <property type="entry name" value="CFEM"/>
    <property type="match status" value="1"/>
</dbReference>
<evidence type="ECO:0000256" key="9">
    <source>
        <dbReference type="ARBA" id="ARBA00023004"/>
    </source>
</evidence>
<dbReference type="GO" id="GO:0005576">
    <property type="term" value="C:extracellular region"/>
    <property type="evidence" value="ECO:0007669"/>
    <property type="project" value="UniProtKB-SubCell"/>
</dbReference>
<feature type="signal peptide" evidence="15">
    <location>
        <begin position="1"/>
        <end position="18"/>
    </location>
</feature>
<dbReference type="VEuPathDB" id="FungiDB:SCHCODRAFT_02627662"/>
<keyword evidence="7" id="KW-0479">Metal-binding</keyword>
<dbReference type="eggNOG" id="ENOG502SFDE">
    <property type="taxonomic scope" value="Eukaryota"/>
</dbReference>
<evidence type="ECO:0000313" key="18">
    <source>
        <dbReference type="Proteomes" id="UP000007431"/>
    </source>
</evidence>
<evidence type="ECO:0000256" key="3">
    <source>
        <dbReference type="ARBA" id="ARBA00010031"/>
    </source>
</evidence>
<dbReference type="HOGENOM" id="CLU_063084_3_0_1"/>
<evidence type="ECO:0000256" key="7">
    <source>
        <dbReference type="ARBA" id="ARBA00022723"/>
    </source>
</evidence>
<proteinExistence type="inferred from homology"/>
<dbReference type="Pfam" id="PF05730">
    <property type="entry name" value="CFEM"/>
    <property type="match status" value="1"/>
</dbReference>
<keyword evidence="12" id="KW-0325">Glycoprotein</keyword>
<evidence type="ECO:0000256" key="1">
    <source>
        <dbReference type="ARBA" id="ARBA00004609"/>
    </source>
</evidence>
<gene>
    <name evidence="17" type="ORF">SCHCODRAFT_82602</name>
</gene>
<comment type="subcellular location">
    <subcellularLocation>
        <location evidence="1">Cell membrane</location>
        <topology evidence="1">Lipid-anchor</topology>
        <topology evidence="1">GPI-anchor</topology>
    </subcellularLocation>
    <subcellularLocation>
        <location evidence="2">Secreted</location>
    </subcellularLocation>
</comment>
<dbReference type="InterPro" id="IPR051735">
    <property type="entry name" value="CFEM_domain"/>
</dbReference>
<evidence type="ECO:0000256" key="13">
    <source>
        <dbReference type="ARBA" id="ARBA00023288"/>
    </source>
</evidence>
<evidence type="ECO:0000256" key="11">
    <source>
        <dbReference type="ARBA" id="ARBA00023157"/>
    </source>
</evidence>
<dbReference type="OMA" id="NSISCCV"/>
<dbReference type="KEGG" id="scm:SCHCO_02627662"/>
<keyword evidence="13" id="KW-0449">Lipoprotein</keyword>
<evidence type="ECO:0000256" key="4">
    <source>
        <dbReference type="ARBA" id="ARBA00022475"/>
    </source>
</evidence>
<dbReference type="AlphaFoldDB" id="D8Q6I4"/>